<gene>
    <name evidence="6" type="ORF">CFOL_v3_00257</name>
</gene>
<dbReference type="Gene3D" id="3.40.30.10">
    <property type="entry name" value="Glutaredoxin"/>
    <property type="match status" value="1"/>
</dbReference>
<dbReference type="EMBL" id="BDDD01000005">
    <property type="protein sequence ID" value="GAV56715.1"/>
    <property type="molecule type" value="Genomic_DNA"/>
</dbReference>
<dbReference type="InterPro" id="IPR036282">
    <property type="entry name" value="Glutathione-S-Trfase_C_sf"/>
</dbReference>
<comment type="similarity">
    <text evidence="1">Belongs to the universal ribosomal protein uS12 family.</text>
</comment>
<dbReference type="Proteomes" id="UP000187406">
    <property type="component" value="Unassembled WGS sequence"/>
</dbReference>
<comment type="subunit">
    <text evidence="2">Part of the 30S ribosomal subunit.</text>
</comment>
<dbReference type="Pfam" id="PF00164">
    <property type="entry name" value="Ribosom_S12_S23"/>
    <property type="match status" value="1"/>
</dbReference>
<dbReference type="HAMAP" id="MF_00403_B">
    <property type="entry name" value="Ribosomal_uS12_B"/>
    <property type="match status" value="1"/>
</dbReference>
<reference evidence="7" key="1">
    <citation type="submission" date="2016-04" db="EMBL/GenBank/DDBJ databases">
        <title>Cephalotus genome sequencing.</title>
        <authorList>
            <person name="Fukushima K."/>
            <person name="Hasebe M."/>
            <person name="Fang X."/>
        </authorList>
    </citation>
    <scope>NUCLEOTIDE SEQUENCE [LARGE SCALE GENOMIC DNA]</scope>
    <source>
        <strain evidence="7">cv. St1</strain>
    </source>
</reference>
<dbReference type="InterPro" id="IPR036249">
    <property type="entry name" value="Thioredoxin-like_sf"/>
</dbReference>
<dbReference type="PANTHER" id="PTHR11652">
    <property type="entry name" value="30S RIBOSOMAL PROTEIN S12 FAMILY MEMBER"/>
    <property type="match status" value="1"/>
</dbReference>
<organism evidence="6 7">
    <name type="scientific">Cephalotus follicularis</name>
    <name type="common">Albany pitcher plant</name>
    <dbReference type="NCBI Taxonomy" id="3775"/>
    <lineage>
        <taxon>Eukaryota</taxon>
        <taxon>Viridiplantae</taxon>
        <taxon>Streptophyta</taxon>
        <taxon>Embryophyta</taxon>
        <taxon>Tracheophyta</taxon>
        <taxon>Spermatophyta</taxon>
        <taxon>Magnoliopsida</taxon>
        <taxon>eudicotyledons</taxon>
        <taxon>Gunneridae</taxon>
        <taxon>Pentapetalae</taxon>
        <taxon>rosids</taxon>
        <taxon>fabids</taxon>
        <taxon>Oxalidales</taxon>
        <taxon>Cephalotaceae</taxon>
        <taxon>Cephalotus</taxon>
    </lineage>
</organism>
<sequence>MRRVNGLANLHRAIGPATSPNHGLVQAALTCSCSANPHRFAQRIADRFAQSNLSVALGVPALSQAQEVLAKEPPKADNLASKKVVIYEYNNRSFFNKVKAFLDNNKISYNVVELNPINKGAIDWSNCKKVSIVTVDGEQMVYLSDIINKLFRKIRPTNIIFETDEERNWHWGVDNQVLHVISPNIYRATSDALESIGCNTPHCNLSFTERLVAKYAEAADMYFVSKKLKNHDIPVERKTLYDAAETCMEALNDQQYLGGSNSNELNVVKLFKDQATEAVYRATIPTSYNSMGRDGVWLGKEQIGTRQAWTLVAPYKARMQVAPCNLYPPFQRRMSTLNQLIRHGRKQKQRSDRTRALGKCPQKQGVCLRVLTRTPKKPNSALRKVTKVRLTNKHEVFAYIPGEGHNLQEHSMVLIRGGRVKDLPGVKFHCIRGVKDLLGIQERKSGRSKYGAEKPKSK</sequence>
<evidence type="ECO:0000256" key="5">
    <source>
        <dbReference type="ARBA" id="ARBA00024830"/>
    </source>
</evidence>
<dbReference type="Gene3D" id="2.40.50.140">
    <property type="entry name" value="Nucleic acid-binding proteins"/>
    <property type="match status" value="1"/>
</dbReference>
<comment type="function">
    <text evidence="5">With S4 and S5 plays an important role in translational accuracy. Located at the interface of the 30S and 50S subunits.</text>
</comment>
<proteinExistence type="inferred from homology"/>
<evidence type="ECO:0000256" key="4">
    <source>
        <dbReference type="ARBA" id="ARBA00023274"/>
    </source>
</evidence>
<dbReference type="InterPro" id="IPR005679">
    <property type="entry name" value="Ribosomal_uS12_bac"/>
</dbReference>
<dbReference type="Gene3D" id="1.20.1050.10">
    <property type="match status" value="1"/>
</dbReference>
<dbReference type="SUPFAM" id="SSF47616">
    <property type="entry name" value="GST C-terminal domain-like"/>
    <property type="match status" value="1"/>
</dbReference>
<evidence type="ECO:0000256" key="2">
    <source>
        <dbReference type="ARBA" id="ARBA00011458"/>
    </source>
</evidence>
<dbReference type="AlphaFoldDB" id="A0A1Q3AM59"/>
<protein>
    <submittedName>
        <fullName evidence="6">Ribosomal_S12 domain-containing protein</fullName>
    </submittedName>
</protein>
<dbReference type="SUPFAM" id="SSF50249">
    <property type="entry name" value="Nucleic acid-binding proteins"/>
    <property type="match status" value="1"/>
</dbReference>
<dbReference type="InterPro" id="IPR006032">
    <property type="entry name" value="Ribosomal_uS12"/>
</dbReference>
<dbReference type="PROSITE" id="PS51257">
    <property type="entry name" value="PROKAR_LIPOPROTEIN"/>
    <property type="match status" value="1"/>
</dbReference>
<dbReference type="SUPFAM" id="SSF52833">
    <property type="entry name" value="Thioredoxin-like"/>
    <property type="match status" value="1"/>
</dbReference>
<dbReference type="FunFam" id="2.40.50.140:FF:000099">
    <property type="entry name" value="Ribosomal protein S12, mitochondrial"/>
    <property type="match status" value="1"/>
</dbReference>
<dbReference type="GO" id="GO:0003735">
    <property type="term" value="F:structural constituent of ribosome"/>
    <property type="evidence" value="ECO:0007669"/>
    <property type="project" value="InterPro"/>
</dbReference>
<comment type="caution">
    <text evidence="6">The sequence shown here is derived from an EMBL/GenBank/DDBJ whole genome shotgun (WGS) entry which is preliminary data.</text>
</comment>
<dbReference type="OrthoDB" id="414309at2759"/>
<name>A0A1Q3AM59_CEPFO</name>
<evidence type="ECO:0000313" key="6">
    <source>
        <dbReference type="EMBL" id="GAV56715.1"/>
    </source>
</evidence>
<dbReference type="GO" id="GO:0006412">
    <property type="term" value="P:translation"/>
    <property type="evidence" value="ECO:0007669"/>
    <property type="project" value="InterPro"/>
</dbReference>
<dbReference type="InParanoid" id="A0A1Q3AM59"/>
<keyword evidence="3" id="KW-0689">Ribosomal protein</keyword>
<dbReference type="NCBIfam" id="TIGR00981">
    <property type="entry name" value="rpsL_bact"/>
    <property type="match status" value="1"/>
</dbReference>
<keyword evidence="7" id="KW-1185">Reference proteome</keyword>
<dbReference type="PROSITE" id="PS00055">
    <property type="entry name" value="RIBOSOMAL_S12"/>
    <property type="match status" value="1"/>
</dbReference>
<accession>A0A1Q3AM59</accession>
<dbReference type="GO" id="GO:0015935">
    <property type="term" value="C:small ribosomal subunit"/>
    <property type="evidence" value="ECO:0007669"/>
    <property type="project" value="InterPro"/>
</dbReference>
<dbReference type="InterPro" id="IPR012340">
    <property type="entry name" value="NA-bd_OB-fold"/>
</dbReference>
<evidence type="ECO:0000313" key="7">
    <source>
        <dbReference type="Proteomes" id="UP000187406"/>
    </source>
</evidence>
<evidence type="ECO:0000256" key="1">
    <source>
        <dbReference type="ARBA" id="ARBA00005657"/>
    </source>
</evidence>
<evidence type="ECO:0000256" key="3">
    <source>
        <dbReference type="ARBA" id="ARBA00022980"/>
    </source>
</evidence>
<dbReference type="STRING" id="3775.A0A1Q3AM59"/>
<dbReference type="CDD" id="cd03368">
    <property type="entry name" value="Ribosomal_S12"/>
    <property type="match status" value="1"/>
</dbReference>
<dbReference type="PRINTS" id="PR01034">
    <property type="entry name" value="RIBOSOMALS12"/>
</dbReference>
<keyword evidence="4" id="KW-0687">Ribonucleoprotein</keyword>